<dbReference type="Gene3D" id="2.60.40.60">
    <property type="entry name" value="Cadherins"/>
    <property type="match status" value="1"/>
</dbReference>
<evidence type="ECO:0000313" key="5">
    <source>
        <dbReference type="Proteomes" id="UP000261580"/>
    </source>
</evidence>
<reference evidence="4" key="2">
    <citation type="submission" date="2025-09" db="UniProtKB">
        <authorList>
            <consortium name="Ensembl"/>
        </authorList>
    </citation>
    <scope>IDENTIFICATION</scope>
</reference>
<dbReference type="AlphaFoldDB" id="A0A3Q4GJP7"/>
<keyword evidence="2" id="KW-0732">Signal</keyword>
<dbReference type="Bgee" id="ENSNBRG00000007507">
    <property type="expression patterns" value="Expressed in brain and 1 other cell type or tissue"/>
</dbReference>
<evidence type="ECO:0000313" key="4">
    <source>
        <dbReference type="Ensembl" id="ENSNBRP00000009620.1"/>
    </source>
</evidence>
<evidence type="ECO:0000256" key="1">
    <source>
        <dbReference type="ARBA" id="ARBA00023180"/>
    </source>
</evidence>
<sequence>MMGQRGCERTWMKGRSVVCLIAMLLSSAQIRYSISEEVKEGSVVGNIAKDAGIDKPCKYTNAT</sequence>
<feature type="domain" description="Cadherin N-terminal" evidence="3">
    <location>
        <begin position="29"/>
        <end position="54"/>
    </location>
</feature>
<proteinExistence type="predicted"/>
<feature type="signal peptide" evidence="2">
    <location>
        <begin position="1"/>
        <end position="35"/>
    </location>
</feature>
<dbReference type="Proteomes" id="UP000261580">
    <property type="component" value="Unassembled WGS sequence"/>
</dbReference>
<name>A0A3Q4GJP7_NEOBR</name>
<dbReference type="InterPro" id="IPR013164">
    <property type="entry name" value="Cadherin_N"/>
</dbReference>
<organism evidence="4 5">
    <name type="scientific">Neolamprologus brichardi</name>
    <name type="common">Fairy cichlid</name>
    <name type="synonym">Lamprologus brichardi</name>
    <dbReference type="NCBI Taxonomy" id="32507"/>
    <lineage>
        <taxon>Eukaryota</taxon>
        <taxon>Metazoa</taxon>
        <taxon>Chordata</taxon>
        <taxon>Craniata</taxon>
        <taxon>Vertebrata</taxon>
        <taxon>Euteleostomi</taxon>
        <taxon>Actinopterygii</taxon>
        <taxon>Neopterygii</taxon>
        <taxon>Teleostei</taxon>
        <taxon>Neoteleostei</taxon>
        <taxon>Acanthomorphata</taxon>
        <taxon>Ovalentaria</taxon>
        <taxon>Cichlomorphae</taxon>
        <taxon>Cichliformes</taxon>
        <taxon>Cichlidae</taxon>
        <taxon>African cichlids</taxon>
        <taxon>Pseudocrenilabrinae</taxon>
        <taxon>Lamprologini</taxon>
        <taxon>Neolamprologus</taxon>
    </lineage>
</organism>
<feature type="chain" id="PRO_5018538022" description="Cadherin N-terminal domain-containing protein" evidence="2">
    <location>
        <begin position="36"/>
        <end position="63"/>
    </location>
</feature>
<keyword evidence="1" id="KW-0325">Glycoprotein</keyword>
<protein>
    <recommendedName>
        <fullName evidence="3">Cadherin N-terminal domain-containing protein</fullName>
    </recommendedName>
</protein>
<keyword evidence="5" id="KW-1185">Reference proteome</keyword>
<evidence type="ECO:0000259" key="3">
    <source>
        <dbReference type="Pfam" id="PF08266"/>
    </source>
</evidence>
<evidence type="ECO:0000256" key="2">
    <source>
        <dbReference type="SAM" id="SignalP"/>
    </source>
</evidence>
<dbReference type="GeneTree" id="ENSGT00940000177004"/>
<accession>A0A3Q4GJP7</accession>
<dbReference type="Pfam" id="PF08266">
    <property type="entry name" value="Cadherin_2"/>
    <property type="match status" value="1"/>
</dbReference>
<reference evidence="4" key="1">
    <citation type="submission" date="2025-08" db="UniProtKB">
        <authorList>
            <consortium name="Ensembl"/>
        </authorList>
    </citation>
    <scope>IDENTIFICATION</scope>
</reference>
<dbReference type="Ensembl" id="ENSNBRT00000009888.1">
    <property type="protein sequence ID" value="ENSNBRP00000009620.1"/>
    <property type="gene ID" value="ENSNBRG00000007507.1"/>
</dbReference>